<dbReference type="EMBL" id="PYDT01000003">
    <property type="protein sequence ID" value="THU66324.1"/>
    <property type="molecule type" value="Genomic_DNA"/>
</dbReference>
<organism evidence="2 3">
    <name type="scientific">Musa balbisiana</name>
    <name type="common">Banana</name>
    <dbReference type="NCBI Taxonomy" id="52838"/>
    <lineage>
        <taxon>Eukaryota</taxon>
        <taxon>Viridiplantae</taxon>
        <taxon>Streptophyta</taxon>
        <taxon>Embryophyta</taxon>
        <taxon>Tracheophyta</taxon>
        <taxon>Spermatophyta</taxon>
        <taxon>Magnoliopsida</taxon>
        <taxon>Liliopsida</taxon>
        <taxon>Zingiberales</taxon>
        <taxon>Musaceae</taxon>
        <taxon>Musa</taxon>
    </lineage>
</organism>
<protein>
    <submittedName>
        <fullName evidence="2">Uncharacterized protein</fullName>
    </submittedName>
</protein>
<proteinExistence type="predicted"/>
<dbReference type="Proteomes" id="UP000317650">
    <property type="component" value="Chromosome 5"/>
</dbReference>
<keyword evidence="3" id="KW-1185">Reference proteome</keyword>
<evidence type="ECO:0000313" key="2">
    <source>
        <dbReference type="EMBL" id="THU66324.1"/>
    </source>
</evidence>
<evidence type="ECO:0000313" key="3">
    <source>
        <dbReference type="Proteomes" id="UP000317650"/>
    </source>
</evidence>
<feature type="compositionally biased region" description="Basic and acidic residues" evidence="1">
    <location>
        <begin position="81"/>
        <end position="103"/>
    </location>
</feature>
<evidence type="ECO:0000256" key="1">
    <source>
        <dbReference type="SAM" id="MobiDB-lite"/>
    </source>
</evidence>
<accession>A0A4S8JVQ6</accession>
<reference evidence="2 3" key="1">
    <citation type="journal article" date="2019" name="Nat. Plants">
        <title>Genome sequencing of Musa balbisiana reveals subgenome evolution and function divergence in polyploid bananas.</title>
        <authorList>
            <person name="Yao X."/>
        </authorList>
    </citation>
    <scope>NUCLEOTIDE SEQUENCE [LARGE SCALE GENOMIC DNA]</scope>
    <source>
        <strain evidence="3">cv. DH-PKW</strain>
        <tissue evidence="2">Leaves</tissue>
    </source>
</reference>
<sequence length="103" mass="11224">MWMQQTKADHRGCPHPCLSFAIHRGAVTLKVFANGVRASRHGALVVVNSAVVLLGSTNIATEINLLRPTPVEANVGNTDSRLARRVVEASEERRERKPTGAKE</sequence>
<comment type="caution">
    <text evidence="2">The sequence shown here is derived from an EMBL/GenBank/DDBJ whole genome shotgun (WGS) entry which is preliminary data.</text>
</comment>
<gene>
    <name evidence="2" type="ORF">C4D60_Mb05t12960</name>
</gene>
<feature type="region of interest" description="Disordered" evidence="1">
    <location>
        <begin position="77"/>
        <end position="103"/>
    </location>
</feature>
<name>A0A4S8JVQ6_MUSBA</name>
<dbReference type="AlphaFoldDB" id="A0A4S8JVQ6"/>